<comment type="subunit">
    <text evidence="4 10">Homotetramer.</text>
</comment>
<dbReference type="PANTHER" id="PTHR10395">
    <property type="entry name" value="URICASE AND TRANSTHYRETIN-RELATED"/>
    <property type="match status" value="1"/>
</dbReference>
<evidence type="ECO:0000256" key="2">
    <source>
        <dbReference type="ARBA" id="ARBA00002704"/>
    </source>
</evidence>
<dbReference type="InterPro" id="IPR023419">
    <property type="entry name" value="Transthyretin_CS"/>
</dbReference>
<dbReference type="PRINTS" id="PR00189">
    <property type="entry name" value="TRNSTHYRETIN"/>
</dbReference>
<keyword evidence="7 10" id="KW-0659">Purine metabolism</keyword>
<organism evidence="12 13">
    <name type="scientific">Photobacterium galatheae</name>
    <dbReference type="NCBI Taxonomy" id="1654360"/>
    <lineage>
        <taxon>Bacteria</taxon>
        <taxon>Pseudomonadati</taxon>
        <taxon>Pseudomonadota</taxon>
        <taxon>Gammaproteobacteria</taxon>
        <taxon>Vibrionales</taxon>
        <taxon>Vibrionaceae</taxon>
        <taxon>Photobacterium</taxon>
    </lineage>
</organism>
<dbReference type="PROSITE" id="PS00768">
    <property type="entry name" value="TRANSTHYRETIN_1"/>
    <property type="match status" value="1"/>
</dbReference>
<accession>A0A066RP91</accession>
<dbReference type="SUPFAM" id="SSF49472">
    <property type="entry name" value="Transthyretin (synonym: prealbumin)"/>
    <property type="match status" value="1"/>
</dbReference>
<evidence type="ECO:0000256" key="5">
    <source>
        <dbReference type="ARBA" id="ARBA00012609"/>
    </source>
</evidence>
<evidence type="ECO:0000256" key="10">
    <source>
        <dbReference type="RuleBase" id="RU361270"/>
    </source>
</evidence>
<keyword evidence="8 10" id="KW-0378">Hydrolase</keyword>
<comment type="caution">
    <text evidence="12">The sequence shown here is derived from an EMBL/GenBank/DDBJ whole genome shotgun (WGS) entry which is preliminary data.</text>
</comment>
<evidence type="ECO:0000256" key="7">
    <source>
        <dbReference type="ARBA" id="ARBA00022631"/>
    </source>
</evidence>
<feature type="domain" description="Transthyretin/hydroxyisourate hydrolase" evidence="11">
    <location>
        <begin position="4"/>
        <end position="116"/>
    </location>
</feature>
<dbReference type="NCBIfam" id="TIGR02962">
    <property type="entry name" value="hdxy_isourate"/>
    <property type="match status" value="1"/>
</dbReference>
<gene>
    <name evidence="12" type="ORF">EA58_07230</name>
</gene>
<dbReference type="OrthoDB" id="9792386at2"/>
<dbReference type="InterPro" id="IPR023416">
    <property type="entry name" value="Transthyretin/HIU_hydrolase_d"/>
</dbReference>
<evidence type="ECO:0000256" key="1">
    <source>
        <dbReference type="ARBA" id="ARBA00001043"/>
    </source>
</evidence>
<dbReference type="Proteomes" id="UP000027192">
    <property type="component" value="Unassembled WGS sequence"/>
</dbReference>
<evidence type="ECO:0000313" key="13">
    <source>
        <dbReference type="Proteomes" id="UP000027192"/>
    </source>
</evidence>
<feature type="binding site" evidence="9">
    <location>
        <position position="7"/>
    </location>
    <ligand>
        <name>substrate</name>
    </ligand>
</feature>
<name>A0A066RP91_9GAMM</name>
<dbReference type="Gene3D" id="2.60.40.180">
    <property type="entry name" value="Transthyretin/hydroxyisourate hydrolase domain"/>
    <property type="match status" value="1"/>
</dbReference>
<comment type="function">
    <text evidence="2">Catalyzes the hydrolysis of 5-hydroxyisourate (HIU) to 2-oxo-4-hydroxy-4-carboxy-5-ureidoimidazoline (OHCU).</text>
</comment>
<keyword evidence="13" id="KW-1185">Reference proteome</keyword>
<evidence type="ECO:0000313" key="12">
    <source>
        <dbReference type="EMBL" id="KDM92275.1"/>
    </source>
</evidence>
<dbReference type="InterPro" id="IPR000895">
    <property type="entry name" value="Transthyretin/HIU_hydrolase"/>
</dbReference>
<dbReference type="InterPro" id="IPR036817">
    <property type="entry name" value="Transthyretin/HIU_hydrolase_sf"/>
</dbReference>
<evidence type="ECO:0000256" key="6">
    <source>
        <dbReference type="ARBA" id="ARBA00017539"/>
    </source>
</evidence>
<comment type="similarity">
    <text evidence="3 10">Belongs to the transthyretin family. 5-hydroxyisourate hydrolase subfamily.</text>
</comment>
<dbReference type="STRING" id="1654360.EA58_07230"/>
<dbReference type="GO" id="GO:0006144">
    <property type="term" value="P:purine nucleobase metabolic process"/>
    <property type="evidence" value="ECO:0007669"/>
    <property type="project" value="UniProtKB-KW"/>
</dbReference>
<comment type="catalytic activity">
    <reaction evidence="1 10">
        <text>5-hydroxyisourate + H2O = 5-hydroxy-2-oxo-4-ureido-2,5-dihydro-1H-imidazole-5-carboxylate + H(+)</text>
        <dbReference type="Rhea" id="RHEA:23736"/>
        <dbReference type="ChEBI" id="CHEBI:15377"/>
        <dbReference type="ChEBI" id="CHEBI:15378"/>
        <dbReference type="ChEBI" id="CHEBI:18072"/>
        <dbReference type="ChEBI" id="CHEBI:58639"/>
        <dbReference type="EC" id="3.5.2.17"/>
    </reaction>
</comment>
<dbReference type="EMBL" id="JMIB01000010">
    <property type="protein sequence ID" value="KDM92275.1"/>
    <property type="molecule type" value="Genomic_DNA"/>
</dbReference>
<feature type="binding site" evidence="9">
    <location>
        <position position="114"/>
    </location>
    <ligand>
        <name>substrate</name>
    </ligand>
</feature>
<dbReference type="InterPro" id="IPR014306">
    <property type="entry name" value="Hydroxyisourate_hydrolase"/>
</dbReference>
<evidence type="ECO:0000256" key="8">
    <source>
        <dbReference type="ARBA" id="ARBA00022801"/>
    </source>
</evidence>
<evidence type="ECO:0000256" key="4">
    <source>
        <dbReference type="ARBA" id="ARBA00011881"/>
    </source>
</evidence>
<dbReference type="PANTHER" id="PTHR10395:SF7">
    <property type="entry name" value="5-HYDROXYISOURATE HYDROLASE"/>
    <property type="match status" value="1"/>
</dbReference>
<dbReference type="CDD" id="cd05822">
    <property type="entry name" value="TLP_HIUase"/>
    <property type="match status" value="1"/>
</dbReference>
<dbReference type="EC" id="3.5.2.17" evidence="5 10"/>
<evidence type="ECO:0000259" key="11">
    <source>
        <dbReference type="Pfam" id="PF00576"/>
    </source>
</evidence>
<sequence length="117" mass="12864">MGKLTTHVLDTASGLPGSEIKVSLFRQEGTDFVLVKTTHTNSDGRTDQPLLEGDDLTAGKYQLVFETAHYFRQQGVELASVPFLDDVVIRFGIADASSHYHVPLLVSPYSFSTYRGS</sequence>
<feature type="binding site" evidence="9">
    <location>
        <position position="45"/>
    </location>
    <ligand>
        <name>substrate</name>
    </ligand>
</feature>
<dbReference type="FunFam" id="2.60.40.180:FF:000005">
    <property type="entry name" value="5-hydroxyisourate hydrolase"/>
    <property type="match status" value="1"/>
</dbReference>
<evidence type="ECO:0000256" key="3">
    <source>
        <dbReference type="ARBA" id="ARBA00009850"/>
    </source>
</evidence>
<protein>
    <recommendedName>
        <fullName evidence="6 10">5-hydroxyisourate hydrolase</fullName>
        <shortName evidence="10">HIU hydrolase</shortName>
        <shortName evidence="10">HIUHase</shortName>
        <ecNumber evidence="5 10">3.5.2.17</ecNumber>
    </recommendedName>
</protein>
<proteinExistence type="inferred from homology"/>
<evidence type="ECO:0000256" key="9">
    <source>
        <dbReference type="PIRSR" id="PIRSR600895-51"/>
    </source>
</evidence>
<dbReference type="Pfam" id="PF00576">
    <property type="entry name" value="Transthyretin"/>
    <property type="match status" value="1"/>
</dbReference>
<dbReference type="RefSeq" id="WP_036750706.1">
    <property type="nucleotide sequence ID" value="NZ_JAGSGC010000012.1"/>
</dbReference>
<reference evidence="12 13" key="1">
    <citation type="submission" date="2014-04" db="EMBL/GenBank/DDBJ databases">
        <title>Draft genome sequence of Photobacterium halotolerans S2753: a solonamide, ngercheumicin and holomycin producer.</title>
        <authorList>
            <person name="Machado H.R."/>
            <person name="Gram L."/>
        </authorList>
    </citation>
    <scope>NUCLEOTIDE SEQUENCE [LARGE SCALE GENOMIC DNA]</scope>
    <source>
        <strain evidence="12 13">S2753</strain>
    </source>
</reference>
<dbReference type="GO" id="GO:0033971">
    <property type="term" value="F:hydroxyisourate hydrolase activity"/>
    <property type="evidence" value="ECO:0007669"/>
    <property type="project" value="UniProtKB-EC"/>
</dbReference>
<dbReference type="InterPro" id="IPR023418">
    <property type="entry name" value="Thyroxine_BS"/>
</dbReference>
<dbReference type="AlphaFoldDB" id="A0A066RP91"/>
<dbReference type="PROSITE" id="PS00769">
    <property type="entry name" value="TRANSTHYRETIN_2"/>
    <property type="match status" value="1"/>
</dbReference>